<feature type="region of interest" description="Disordered" evidence="1">
    <location>
        <begin position="1"/>
        <end position="44"/>
    </location>
</feature>
<name>A0ABQ7GYM8_DUNSA</name>
<feature type="compositionally biased region" description="Pro residues" evidence="1">
    <location>
        <begin position="378"/>
        <end position="387"/>
    </location>
</feature>
<comment type="caution">
    <text evidence="2">The sequence shown here is derived from an EMBL/GenBank/DDBJ whole genome shotgun (WGS) entry which is preliminary data.</text>
</comment>
<sequence>MASSMAKNNEDHESTAASRQGGELNSQGGLAAHVGEGTGAAAGRGAADFSTCMEAGVPARESVALRDNIGGSLEGAGTSEEMADGMADAARNNLAAVHAEERTTEQEQRQKQQDGQQPSPNANISSGQHDGISEDNDGRPSQEAAPDQQQQPPTPPAHPAKLLPQAKTKPTNKAVVSSSPSPSQPSGTQPPSPHSIAPHSLPHTPRSPCPGSGRKSSARAARQDQLPHMPQPLPNHSFFEGMPPPSPTSSSHAAGFTASSNSSQKQQQQQQEQQQKQQDCSSLILPSSPVWSQQGVLSTHQQKHQQQQQQQQQDFAPALQRLGPPDQTPSPSSPAWQRLGGGRVYTMSEEDEELESVSTEAKSRLSSHTGGRATIGPTPHPQPPPSPSLWQPRTPFLMAGVGSPINHAAGPCEVSEEHDAVSLWGGLALGGSSSKPGGTALIWNPASGTVLPASPAHLGSNAHSHTPPGWQQQQQQKQQHLEQLLAAGPWLPQQAAWQQHQHQQQQQQQQQQQPQQHHHQPPQAPIGHSEAELPATKLRPRAVRALSFKDAVTLPPPPPPPSQSQSPLPSSAAPLPSSAAPPSQPQLPPVTPLSTDAAPPSQSQPPSMASAPSFVEPPSQSPPSSVSDPPSQNAPKLAIRLTPPPCSSATPPSPAFVPPHPSSTPAPLSPATSAPMEAATPAAALAGITCFSVRSPTWASAPSSPAASALPLPSHTAAVNTLNPSQMVPATAEAAALASRQALPPLTAVRCPGSLPGRAAQLAPLSADATPFEGKLHTAEQEPADALLPTLPSFCSFTMPQTPSLPPCSTPIAPQSAPATPSAPRRSQADTLVSSSLHPSQQLARKSSDHEHRGDDIQWIWGLGAVQSELEDELGEERKEGGKQIVYSKVLRRAL</sequence>
<feature type="compositionally biased region" description="Polar residues" evidence="1">
    <location>
        <begin position="118"/>
        <end position="128"/>
    </location>
</feature>
<feature type="compositionally biased region" description="Low complexity" evidence="1">
    <location>
        <begin position="264"/>
        <end position="278"/>
    </location>
</feature>
<feature type="region of interest" description="Disordered" evidence="1">
    <location>
        <begin position="802"/>
        <end position="851"/>
    </location>
</feature>
<feature type="compositionally biased region" description="Pro residues" evidence="1">
    <location>
        <begin position="582"/>
        <end position="591"/>
    </location>
</feature>
<feature type="compositionally biased region" description="Low complexity" evidence="1">
    <location>
        <begin position="810"/>
        <end position="826"/>
    </location>
</feature>
<feature type="compositionally biased region" description="Low complexity" evidence="1">
    <location>
        <begin position="492"/>
        <end position="515"/>
    </location>
</feature>
<evidence type="ECO:0000313" key="3">
    <source>
        <dbReference type="Proteomes" id="UP000815325"/>
    </source>
</evidence>
<feature type="compositionally biased region" description="Polar residues" evidence="1">
    <location>
        <begin position="15"/>
        <end position="28"/>
    </location>
</feature>
<feature type="region of interest" description="Disordered" evidence="1">
    <location>
        <begin position="59"/>
        <end position="397"/>
    </location>
</feature>
<feature type="region of interest" description="Disordered" evidence="1">
    <location>
        <begin position="448"/>
        <end position="675"/>
    </location>
</feature>
<gene>
    <name evidence="2" type="ORF">DUNSADRAFT_136</name>
</gene>
<feature type="compositionally biased region" description="Polar residues" evidence="1">
    <location>
        <begin position="279"/>
        <end position="299"/>
    </location>
</feature>
<feature type="compositionally biased region" description="Low complexity" evidence="1">
    <location>
        <begin position="177"/>
        <end position="187"/>
    </location>
</feature>
<evidence type="ECO:0000313" key="2">
    <source>
        <dbReference type="EMBL" id="KAF5839707.1"/>
    </source>
</evidence>
<organism evidence="2 3">
    <name type="scientific">Dunaliella salina</name>
    <name type="common">Green alga</name>
    <name type="synonym">Protococcus salinus</name>
    <dbReference type="NCBI Taxonomy" id="3046"/>
    <lineage>
        <taxon>Eukaryota</taxon>
        <taxon>Viridiplantae</taxon>
        <taxon>Chlorophyta</taxon>
        <taxon>core chlorophytes</taxon>
        <taxon>Chlorophyceae</taxon>
        <taxon>CS clade</taxon>
        <taxon>Chlamydomonadales</taxon>
        <taxon>Dunaliellaceae</taxon>
        <taxon>Dunaliella</taxon>
    </lineage>
</organism>
<accession>A0ABQ7GYM8</accession>
<feature type="compositionally biased region" description="Pro residues" evidence="1">
    <location>
        <begin position="642"/>
        <end position="668"/>
    </location>
</feature>
<reference evidence="2" key="1">
    <citation type="submission" date="2017-08" db="EMBL/GenBank/DDBJ databases">
        <authorList>
            <person name="Polle J.E."/>
            <person name="Barry K."/>
            <person name="Cushman J."/>
            <person name="Schmutz J."/>
            <person name="Tran D."/>
            <person name="Hathwaick L.T."/>
            <person name="Yim W.C."/>
            <person name="Jenkins J."/>
            <person name="Mckie-Krisberg Z.M."/>
            <person name="Prochnik S."/>
            <person name="Lindquist E."/>
            <person name="Dockter R.B."/>
            <person name="Adam C."/>
            <person name="Molina H."/>
            <person name="Bunkerborg J."/>
            <person name="Jin E."/>
            <person name="Buchheim M."/>
            <person name="Magnuson J."/>
        </authorList>
    </citation>
    <scope>NUCLEOTIDE SEQUENCE</scope>
    <source>
        <strain evidence="2">CCAP 19/18</strain>
    </source>
</reference>
<evidence type="ECO:0000256" key="1">
    <source>
        <dbReference type="SAM" id="MobiDB-lite"/>
    </source>
</evidence>
<dbReference type="Proteomes" id="UP000815325">
    <property type="component" value="Unassembled WGS sequence"/>
</dbReference>
<feature type="compositionally biased region" description="Low complexity" evidence="1">
    <location>
        <begin position="141"/>
        <end position="151"/>
    </location>
</feature>
<protein>
    <submittedName>
        <fullName evidence="2">Uncharacterized protein</fullName>
    </submittedName>
</protein>
<feature type="compositionally biased region" description="Basic and acidic residues" evidence="1">
    <location>
        <begin position="98"/>
        <end position="112"/>
    </location>
</feature>
<feature type="compositionally biased region" description="Low complexity" evidence="1">
    <location>
        <begin position="304"/>
        <end position="313"/>
    </location>
</feature>
<dbReference type="EMBL" id="MU069535">
    <property type="protein sequence ID" value="KAF5839707.1"/>
    <property type="molecule type" value="Genomic_DNA"/>
</dbReference>
<feature type="compositionally biased region" description="Polar residues" evidence="1">
    <location>
        <begin position="830"/>
        <end position="845"/>
    </location>
</feature>
<keyword evidence="3" id="KW-1185">Reference proteome</keyword>
<feature type="compositionally biased region" description="Low complexity" evidence="1">
    <location>
        <begin position="471"/>
        <end position="485"/>
    </location>
</feature>
<feature type="compositionally biased region" description="Low complexity" evidence="1">
    <location>
        <begin position="563"/>
        <end position="581"/>
    </location>
</feature>
<feature type="compositionally biased region" description="Low complexity" evidence="1">
    <location>
        <begin position="597"/>
        <end position="631"/>
    </location>
</feature>
<proteinExistence type="predicted"/>